<keyword evidence="1" id="KW-0472">Membrane</keyword>
<feature type="transmembrane region" description="Helical" evidence="1">
    <location>
        <begin position="202"/>
        <end position="221"/>
    </location>
</feature>
<dbReference type="EMBL" id="JELX01001398">
    <property type="protein sequence ID" value="KYF59134.1"/>
    <property type="molecule type" value="Genomic_DNA"/>
</dbReference>
<accession>A0A150PTY2</accession>
<feature type="transmembrane region" description="Helical" evidence="1">
    <location>
        <begin position="167"/>
        <end position="190"/>
    </location>
</feature>
<keyword evidence="1" id="KW-1133">Transmembrane helix</keyword>
<feature type="transmembrane region" description="Helical" evidence="1">
    <location>
        <begin position="233"/>
        <end position="256"/>
    </location>
</feature>
<evidence type="ECO:0000313" key="4">
    <source>
        <dbReference type="Proteomes" id="UP000075604"/>
    </source>
</evidence>
<reference evidence="3 4" key="1">
    <citation type="submission" date="2014-02" db="EMBL/GenBank/DDBJ databases">
        <title>The small core and large imbalanced accessory genome model reveals a collaborative survival strategy of Sorangium cellulosum strains in nature.</title>
        <authorList>
            <person name="Han K."/>
            <person name="Peng R."/>
            <person name="Blom J."/>
            <person name="Li Y.-Z."/>
        </authorList>
    </citation>
    <scope>NUCLEOTIDE SEQUENCE [LARGE SCALE GENOMIC DNA]</scope>
    <source>
        <strain evidence="3 4">So0157-18</strain>
    </source>
</reference>
<keyword evidence="2" id="KW-0732">Signal</keyword>
<feature type="transmembrane region" description="Helical" evidence="1">
    <location>
        <begin position="294"/>
        <end position="313"/>
    </location>
</feature>
<name>A0A150PTY2_SORCE</name>
<comment type="caution">
    <text evidence="3">The sequence shown here is derived from an EMBL/GenBank/DDBJ whole genome shotgun (WGS) entry which is preliminary data.</text>
</comment>
<feature type="transmembrane region" description="Helical" evidence="1">
    <location>
        <begin position="108"/>
        <end position="125"/>
    </location>
</feature>
<feature type="transmembrane region" description="Helical" evidence="1">
    <location>
        <begin position="79"/>
        <end position="101"/>
    </location>
</feature>
<feature type="transmembrane region" description="Helical" evidence="1">
    <location>
        <begin position="137"/>
        <end position="155"/>
    </location>
</feature>
<protein>
    <recommendedName>
        <fullName evidence="5">Integral membrane protein</fullName>
    </recommendedName>
</protein>
<evidence type="ECO:0000256" key="2">
    <source>
        <dbReference type="SAM" id="SignalP"/>
    </source>
</evidence>
<feature type="transmembrane region" description="Helical" evidence="1">
    <location>
        <begin position="262"/>
        <end position="282"/>
    </location>
</feature>
<feature type="chain" id="PRO_5007565901" description="Integral membrane protein" evidence="2">
    <location>
        <begin position="25"/>
        <end position="358"/>
    </location>
</feature>
<evidence type="ECO:0000256" key="1">
    <source>
        <dbReference type="SAM" id="Phobius"/>
    </source>
</evidence>
<proteinExistence type="predicted"/>
<evidence type="ECO:0008006" key="5">
    <source>
        <dbReference type="Google" id="ProtNLM"/>
    </source>
</evidence>
<organism evidence="3 4">
    <name type="scientific">Sorangium cellulosum</name>
    <name type="common">Polyangium cellulosum</name>
    <dbReference type="NCBI Taxonomy" id="56"/>
    <lineage>
        <taxon>Bacteria</taxon>
        <taxon>Pseudomonadati</taxon>
        <taxon>Myxococcota</taxon>
        <taxon>Polyangia</taxon>
        <taxon>Polyangiales</taxon>
        <taxon>Polyangiaceae</taxon>
        <taxon>Sorangium</taxon>
    </lineage>
</organism>
<feature type="signal peptide" evidence="2">
    <location>
        <begin position="1"/>
        <end position="24"/>
    </location>
</feature>
<keyword evidence="1" id="KW-0812">Transmembrane</keyword>
<gene>
    <name evidence="3" type="ORF">BE04_27500</name>
</gene>
<dbReference type="AlphaFoldDB" id="A0A150PTY2"/>
<dbReference type="Proteomes" id="UP000075604">
    <property type="component" value="Unassembled WGS sequence"/>
</dbReference>
<sequence>MHTRPLVSLLSAILMSSVSWTASAQYGAPPYGGASGGQSGAYGGQYGAPYGGQYGAPYGGYAYTPPKSQPKSTPLEVGYLYATSVAYGVGTGIWFDALVGIDDPGVQFIAPALLGVAAPVGVYFLDSPPMPRGMPSAIATGMVIGAGEGLGVASYQYVSARKGEEWGFLGLATSEVIGSTVGGALGWGFYHLLRPKPQTNMLIASGAVWGSLIGSAFGAAASDGGWSEANDSISLGGLIGFNVATAGAVGVSIAWTPSWNQLAWMWGGLGIGTVVSLPIYFAYIGSDHDPRRGLIAQGAAGTLGIVAGALFLGKPDPRGEVALDEPEERGDPPFARVLGGGMVPYQGGMGAVVIGELW</sequence>
<evidence type="ECO:0000313" key="3">
    <source>
        <dbReference type="EMBL" id="KYF59134.1"/>
    </source>
</evidence>